<reference evidence="1" key="1">
    <citation type="submission" date="2019-12" db="EMBL/GenBank/DDBJ databases">
        <title>Epidemiological and comparative genomic analysis of Bacillus anthracis isolated from northern Vietnam.</title>
        <authorList>
            <person name="Hoang T.T.H."/>
            <person name="Dang D.A."/>
            <person name="Pham M.H."/>
            <person name="Luong M.H."/>
            <person name="Tran N.D."/>
            <person name="Nguyen T.H."/>
            <person name="Nguyen T.T."/>
            <person name="Inoue S."/>
            <person name="Morikawa S."/>
            <person name="Okutani A."/>
        </authorList>
    </citation>
    <scope>NUCLEOTIDE SEQUENCE</scope>
    <source>
        <strain evidence="1">QuyetLC</strain>
    </source>
</reference>
<protein>
    <submittedName>
        <fullName evidence="1">Uncharacterized protein</fullName>
    </submittedName>
</protein>
<sequence>MSLTEELEKEMNVSKMKISLKKVDKDYCPKPSSTIHEVSENPCYQFLEQQEDAVIYLTEKDVYWFNQQWPTAKGSKTASSIATKLRKIIKMHKDRNNAKFKEGLTLKMPASIFKVEQVNGEWIYHISVHNANVKLTEEEMTKIIESE</sequence>
<dbReference type="AlphaFoldDB" id="A0A640NQU0"/>
<accession>A0A640NQU0</accession>
<proteinExistence type="predicted"/>
<dbReference type="EMBL" id="BLEY01000021">
    <property type="protein sequence ID" value="GEU27894.1"/>
    <property type="molecule type" value="Genomic_DNA"/>
</dbReference>
<name>A0A640NQU0_BACAN</name>
<organism evidence="1">
    <name type="scientific">Bacillus anthracis</name>
    <name type="common">anthrax bacterium</name>
    <dbReference type="NCBI Taxonomy" id="1392"/>
    <lineage>
        <taxon>Bacteria</taxon>
        <taxon>Bacillati</taxon>
        <taxon>Bacillota</taxon>
        <taxon>Bacilli</taxon>
        <taxon>Bacillales</taxon>
        <taxon>Bacillaceae</taxon>
        <taxon>Bacillus</taxon>
        <taxon>Bacillus cereus group</taxon>
    </lineage>
</organism>
<evidence type="ECO:0000313" key="1">
    <source>
        <dbReference type="EMBL" id="GEU27894.1"/>
    </source>
</evidence>
<comment type="caution">
    <text evidence="1">The sequence shown here is derived from an EMBL/GenBank/DDBJ whole genome shotgun (WGS) entry which is preliminary data.</text>
</comment>
<gene>
    <name evidence="1" type="ORF">QuyetLC_22610</name>
</gene>
<reference evidence="1" key="2">
    <citation type="submission" date="2019-12" db="EMBL/GenBank/DDBJ databases">
        <authorList>
            <person name="Hoang T.H.H."/>
            <person name="Okutani A."/>
        </authorList>
    </citation>
    <scope>NUCLEOTIDE SEQUENCE</scope>
    <source>
        <strain evidence="1">QuyetLC</strain>
    </source>
</reference>